<evidence type="ECO:0000313" key="3">
    <source>
        <dbReference type="Proteomes" id="UP000002866"/>
    </source>
</evidence>
<dbReference type="HOGENOM" id="CLU_081384_1_0_1"/>
<dbReference type="OrthoDB" id="4070660at2759"/>
<dbReference type="OMA" id="NTEFCVA"/>
<dbReference type="FunCoup" id="I2H4B9">
    <property type="interactions" value="30"/>
</dbReference>
<keyword evidence="1" id="KW-1133">Transmembrane helix</keyword>
<keyword evidence="1" id="KW-0812">Transmembrane</keyword>
<dbReference type="AlphaFoldDB" id="I2H4B9"/>
<protein>
    <submittedName>
        <fullName evidence="2">Uncharacterized protein</fullName>
    </submittedName>
</protein>
<dbReference type="InParanoid" id="I2H4B9"/>
<keyword evidence="3" id="KW-1185">Reference proteome</keyword>
<dbReference type="Pfam" id="PF00674">
    <property type="entry name" value="DUP"/>
    <property type="match status" value="1"/>
</dbReference>
<reference evidence="2 3" key="1">
    <citation type="journal article" date="2011" name="Proc. Natl. Acad. Sci. U.S.A.">
        <title>Evolutionary erosion of yeast sex chromosomes by mating-type switching accidents.</title>
        <authorList>
            <person name="Gordon J.L."/>
            <person name="Armisen D."/>
            <person name="Proux-Wera E."/>
            <person name="Oheigeartaigh S.S."/>
            <person name="Byrne K.P."/>
            <person name="Wolfe K.H."/>
        </authorList>
    </citation>
    <scope>NUCLEOTIDE SEQUENCE [LARGE SCALE GENOMIC DNA]</scope>
    <source>
        <strain evidence="3">ATCC 34711 / CBS 6284 / DSM 70876 / NBRC 10599 / NRRL Y-10934 / UCD 77-7</strain>
    </source>
</reference>
<organism evidence="2 3">
    <name type="scientific">Henningerozyma blattae (strain ATCC 34711 / CBS 6284 / DSM 70876 / NBRC 10599 / NRRL Y-10934 / UCD 77-7)</name>
    <name type="common">Yeast</name>
    <name type="synonym">Tetrapisispora blattae</name>
    <dbReference type="NCBI Taxonomy" id="1071380"/>
    <lineage>
        <taxon>Eukaryota</taxon>
        <taxon>Fungi</taxon>
        <taxon>Dikarya</taxon>
        <taxon>Ascomycota</taxon>
        <taxon>Saccharomycotina</taxon>
        <taxon>Saccharomycetes</taxon>
        <taxon>Saccharomycetales</taxon>
        <taxon>Saccharomycetaceae</taxon>
        <taxon>Henningerozyma</taxon>
    </lineage>
</organism>
<dbReference type="GeneID" id="14496294"/>
<evidence type="ECO:0000313" key="2">
    <source>
        <dbReference type="EMBL" id="CCH61221.1"/>
    </source>
</evidence>
<dbReference type="InterPro" id="IPR001142">
    <property type="entry name" value="DUP/COS"/>
</dbReference>
<feature type="transmembrane region" description="Helical" evidence="1">
    <location>
        <begin position="45"/>
        <end position="64"/>
    </location>
</feature>
<proteinExistence type="predicted"/>
<dbReference type="KEGG" id="tbl:TBLA_0E01640"/>
<keyword evidence="1" id="KW-0472">Membrane</keyword>
<dbReference type="RefSeq" id="XP_004180740.1">
    <property type="nucleotide sequence ID" value="XM_004180692.1"/>
</dbReference>
<evidence type="ECO:0000256" key="1">
    <source>
        <dbReference type="SAM" id="Phobius"/>
    </source>
</evidence>
<sequence length="229" mass="26654">MSTASSTLKSSPFSQLPTEDILTVVLPRDRRWWLYYYLRFLNKSWIFRAIYITLISLLLLSWWTDSDELKVLYGFLLFFVAVFGSLISALLLSINRMKYLMGTEGQMKLLAEVTKYKPSLYIEKWDLIASHLNDYLYEMNAFPDREFFYNGKQCMHLFQGIVSTNNTLPNGSTDPEVQNFGKYLELAREVHKDSIDLYWASHYPELAIADLDQGASESNIENLDFITSK</sequence>
<feature type="transmembrane region" description="Helical" evidence="1">
    <location>
        <begin position="70"/>
        <end position="92"/>
    </location>
</feature>
<name>I2H4B9_HENB6</name>
<dbReference type="EMBL" id="HE806320">
    <property type="protein sequence ID" value="CCH61221.1"/>
    <property type="molecule type" value="Genomic_DNA"/>
</dbReference>
<gene>
    <name evidence="2" type="primary">TBLA0E01640</name>
    <name evidence="2" type="ORF">TBLA_0E01640</name>
</gene>
<accession>I2H4B9</accession>
<dbReference type="Proteomes" id="UP000002866">
    <property type="component" value="Chromosome 5"/>
</dbReference>